<dbReference type="OMA" id="INANASW"/>
<keyword evidence="1" id="KW-1015">Disulfide bond</keyword>
<protein>
    <recommendedName>
        <fullName evidence="2">Thioredoxin domain-containing protein</fullName>
    </recommendedName>
</protein>
<dbReference type="CDD" id="cd02947">
    <property type="entry name" value="TRX_family"/>
    <property type="match status" value="1"/>
</dbReference>
<name>D8Q8R1_SCHCM</name>
<accession>D8Q8R1</accession>
<dbReference type="InterPro" id="IPR013766">
    <property type="entry name" value="Thioredoxin_domain"/>
</dbReference>
<dbReference type="EMBL" id="GL377308">
    <property type="protein sequence ID" value="EFI95106.1"/>
    <property type="molecule type" value="Genomic_DNA"/>
</dbReference>
<dbReference type="SUPFAM" id="SSF52833">
    <property type="entry name" value="Thioredoxin-like"/>
    <property type="match status" value="1"/>
</dbReference>
<proteinExistence type="predicted"/>
<dbReference type="Gene3D" id="3.40.30.10">
    <property type="entry name" value="Glutaredoxin"/>
    <property type="match status" value="1"/>
</dbReference>
<dbReference type="Pfam" id="PF00085">
    <property type="entry name" value="Thioredoxin"/>
    <property type="match status" value="1"/>
</dbReference>
<dbReference type="InParanoid" id="D8Q8R1"/>
<dbReference type="AlphaFoldDB" id="D8Q8R1"/>
<organism evidence="4">
    <name type="scientific">Schizophyllum commune (strain H4-8 / FGSC 9210)</name>
    <name type="common">Split gill fungus</name>
    <dbReference type="NCBI Taxonomy" id="578458"/>
    <lineage>
        <taxon>Eukaryota</taxon>
        <taxon>Fungi</taxon>
        <taxon>Dikarya</taxon>
        <taxon>Basidiomycota</taxon>
        <taxon>Agaricomycotina</taxon>
        <taxon>Agaricomycetes</taxon>
        <taxon>Agaricomycetidae</taxon>
        <taxon>Agaricales</taxon>
        <taxon>Schizophyllaceae</taxon>
        <taxon>Schizophyllum</taxon>
    </lineage>
</organism>
<evidence type="ECO:0000313" key="4">
    <source>
        <dbReference type="Proteomes" id="UP000007431"/>
    </source>
</evidence>
<dbReference type="InterPro" id="IPR036249">
    <property type="entry name" value="Thioredoxin-like_sf"/>
</dbReference>
<keyword evidence="4" id="KW-1185">Reference proteome</keyword>
<evidence type="ECO:0000313" key="3">
    <source>
        <dbReference type="EMBL" id="EFI95106.1"/>
    </source>
</evidence>
<dbReference type="KEGG" id="scm:SCHCO_02507210"/>
<dbReference type="VEuPathDB" id="FungiDB:SCHCODRAFT_02507210"/>
<feature type="domain" description="Thioredoxin" evidence="2">
    <location>
        <begin position="8"/>
        <end position="92"/>
    </location>
</feature>
<gene>
    <name evidence="3" type="ORF">SCHCODRAFT_110344</name>
</gene>
<dbReference type="RefSeq" id="XP_003030009.1">
    <property type="nucleotide sequence ID" value="XM_003029963.1"/>
</dbReference>
<reference evidence="3 4" key="1">
    <citation type="journal article" date="2010" name="Nat. Biotechnol.">
        <title>Genome sequence of the model mushroom Schizophyllum commune.</title>
        <authorList>
            <person name="Ohm R.A."/>
            <person name="de Jong J.F."/>
            <person name="Lugones L.G."/>
            <person name="Aerts A."/>
            <person name="Kothe E."/>
            <person name="Stajich J.E."/>
            <person name="de Vries R.P."/>
            <person name="Record E."/>
            <person name="Levasseur A."/>
            <person name="Baker S.E."/>
            <person name="Bartholomew K.A."/>
            <person name="Coutinho P.M."/>
            <person name="Erdmann S."/>
            <person name="Fowler T.J."/>
            <person name="Gathman A.C."/>
            <person name="Lombard V."/>
            <person name="Henrissat B."/>
            <person name="Knabe N."/>
            <person name="Kuees U."/>
            <person name="Lilly W.W."/>
            <person name="Lindquist E."/>
            <person name="Lucas S."/>
            <person name="Magnuson J.K."/>
            <person name="Piumi F."/>
            <person name="Raudaskoski M."/>
            <person name="Salamov A."/>
            <person name="Schmutz J."/>
            <person name="Schwarze F.W.M.R."/>
            <person name="vanKuyk P.A."/>
            <person name="Horton J.S."/>
            <person name="Grigoriev I.V."/>
            <person name="Woesten H.A.B."/>
        </authorList>
    </citation>
    <scope>NUCLEOTIDE SEQUENCE [LARGE SCALE GENOMIC DNA]</scope>
    <source>
        <strain evidence="4">H4-8 / FGSC 9210</strain>
    </source>
</reference>
<evidence type="ECO:0000256" key="1">
    <source>
        <dbReference type="ARBA" id="ARBA00023157"/>
    </source>
</evidence>
<dbReference type="GeneID" id="9587914"/>
<dbReference type="Proteomes" id="UP000007431">
    <property type="component" value="Unassembled WGS sequence"/>
</dbReference>
<sequence length="105" mass="11647">MVQDIQSLDEFKKIINTDRVVIIECWAPWSGPSQMMFSVFELLGNTFPVIDTYKVDTVKQHEIADEIGARALPHFVAYKNGNKLSAVIGMDPPGLTDMFQGASTA</sequence>
<dbReference type="HOGENOM" id="CLU_090389_14_0_1"/>
<evidence type="ECO:0000259" key="2">
    <source>
        <dbReference type="Pfam" id="PF00085"/>
    </source>
</evidence>
<feature type="non-terminal residue" evidence="3">
    <location>
        <position position="105"/>
    </location>
</feature>
<dbReference type="OrthoDB" id="2121326at2759"/>
<dbReference type="eggNOG" id="KOG0907">
    <property type="taxonomic scope" value="Eukaryota"/>
</dbReference>
<dbReference type="STRING" id="578458.D8Q8R1"/>
<dbReference type="PANTHER" id="PTHR46115">
    <property type="entry name" value="THIOREDOXIN-LIKE PROTEIN 1"/>
    <property type="match status" value="1"/>
</dbReference>